<protein>
    <recommendedName>
        <fullName evidence="2">DUF6680 domain-containing protein</fullName>
    </recommendedName>
</protein>
<accession>A0ABP9GPB0</accession>
<dbReference type="Proteomes" id="UP001501302">
    <property type="component" value="Unassembled WGS sequence"/>
</dbReference>
<gene>
    <name evidence="3" type="ORF">GCM10023314_16110</name>
</gene>
<dbReference type="RefSeq" id="WP_345191340.1">
    <property type="nucleotide sequence ID" value="NZ_BAABJJ010000021.1"/>
</dbReference>
<keyword evidence="1" id="KW-0812">Transmembrane</keyword>
<dbReference type="InterPro" id="IPR046502">
    <property type="entry name" value="DUF6680"/>
</dbReference>
<reference evidence="4" key="1">
    <citation type="journal article" date="2019" name="Int. J. Syst. Evol. Microbiol.">
        <title>The Global Catalogue of Microorganisms (GCM) 10K type strain sequencing project: providing services to taxonomists for standard genome sequencing and annotation.</title>
        <authorList>
            <consortium name="The Broad Institute Genomics Platform"/>
            <consortium name="The Broad Institute Genome Sequencing Center for Infectious Disease"/>
            <person name="Wu L."/>
            <person name="Ma J."/>
        </authorList>
    </citation>
    <scope>NUCLEOTIDE SEQUENCE [LARGE SCALE GENOMIC DNA]</scope>
    <source>
        <strain evidence="4">JCM 18285</strain>
    </source>
</reference>
<comment type="caution">
    <text evidence="3">The sequence shown here is derived from an EMBL/GenBank/DDBJ whole genome shotgun (WGS) entry which is preliminary data.</text>
</comment>
<proteinExistence type="predicted"/>
<dbReference type="Pfam" id="PF20385">
    <property type="entry name" value="DUF6680"/>
    <property type="match status" value="1"/>
</dbReference>
<keyword evidence="1" id="KW-0472">Membrane</keyword>
<feature type="domain" description="DUF6680" evidence="2">
    <location>
        <begin position="5"/>
        <end position="156"/>
    </location>
</feature>
<feature type="transmembrane region" description="Helical" evidence="1">
    <location>
        <begin position="6"/>
        <end position="28"/>
    </location>
</feature>
<organism evidence="3 4">
    <name type="scientific">Algibacter agarivorans</name>
    <dbReference type="NCBI Taxonomy" id="1109741"/>
    <lineage>
        <taxon>Bacteria</taxon>
        <taxon>Pseudomonadati</taxon>
        <taxon>Bacteroidota</taxon>
        <taxon>Flavobacteriia</taxon>
        <taxon>Flavobacteriales</taxon>
        <taxon>Flavobacteriaceae</taxon>
        <taxon>Algibacter</taxon>
    </lineage>
</organism>
<keyword evidence="1" id="KW-1133">Transmembrane helix</keyword>
<dbReference type="EMBL" id="BAABJJ010000021">
    <property type="protein sequence ID" value="GAA4943851.1"/>
    <property type="molecule type" value="Genomic_DNA"/>
</dbReference>
<evidence type="ECO:0000259" key="2">
    <source>
        <dbReference type="Pfam" id="PF20385"/>
    </source>
</evidence>
<evidence type="ECO:0000313" key="4">
    <source>
        <dbReference type="Proteomes" id="UP001501302"/>
    </source>
</evidence>
<evidence type="ECO:0000313" key="3">
    <source>
        <dbReference type="EMBL" id="GAA4943851.1"/>
    </source>
</evidence>
<sequence length="163" mass="18759">MDSNIIGIVSIIAILVSPLIAVQVTRYLDEKKAEKTRQMEIYRVLMGQRGLLPRTDEYLIALNQIVVVFHKAQSVLTAYKELYKSTAPNSPELSDSGRYLIILLRKMAEHLNIDNLQDLDIDNYYSPQTRADSQLLVGTYYQEFLRVLQNSEHLGKKRNDETK</sequence>
<name>A0ABP9GPB0_9FLAO</name>
<evidence type="ECO:0000256" key="1">
    <source>
        <dbReference type="SAM" id="Phobius"/>
    </source>
</evidence>
<keyword evidence="4" id="KW-1185">Reference proteome</keyword>